<comment type="caution">
    <text evidence="1">The sequence shown here is derived from an EMBL/GenBank/DDBJ whole genome shotgun (WGS) entry which is preliminary data.</text>
</comment>
<gene>
    <name evidence="1" type="ORF">QFC24_001846</name>
</gene>
<sequence>MCLAPIDICIEDIHHVSAQCIKKDAICDAEGESVEVSMTATTHDRAAEGHAKKDADQPPPVKNTRVIAVDFDDVLAQSCVALLEAHNKHFGTDLELDDFESYYPHRNRGWGSVKETNEKLHWFHKELNVLQWAKPVMSAREALSKLKAIGHPLHIVTARSEAERPFVIQWLERHDLLDLWDDMHFIGAFQFVADVRESHAKIDSPQQGGGATDINPTTMEQKLKDAFLKSADKNLKVAILQRINAALLIDDHVLNVDKAAEAGVGCLLFGDNYRWNKRRWGMQTPEDAMHFEERKLAGLPLPALDLELLPGVERAADWGAVVDWVIRWDREAKPTDMEVLD</sequence>
<organism evidence="1 2">
    <name type="scientific">Naganishia onofrii</name>
    <dbReference type="NCBI Taxonomy" id="1851511"/>
    <lineage>
        <taxon>Eukaryota</taxon>
        <taxon>Fungi</taxon>
        <taxon>Dikarya</taxon>
        <taxon>Basidiomycota</taxon>
        <taxon>Agaricomycotina</taxon>
        <taxon>Tremellomycetes</taxon>
        <taxon>Filobasidiales</taxon>
        <taxon>Filobasidiaceae</taxon>
        <taxon>Naganishia</taxon>
    </lineage>
</organism>
<dbReference type="EMBL" id="JASBWV010000004">
    <property type="protein sequence ID" value="KAJ9126813.1"/>
    <property type="molecule type" value="Genomic_DNA"/>
</dbReference>
<reference evidence="1" key="1">
    <citation type="submission" date="2023-04" db="EMBL/GenBank/DDBJ databases">
        <title>Draft Genome sequencing of Naganishia species isolated from polar environments using Oxford Nanopore Technology.</title>
        <authorList>
            <person name="Leo P."/>
            <person name="Venkateswaran K."/>
        </authorList>
    </citation>
    <scope>NUCLEOTIDE SEQUENCE</scope>
    <source>
        <strain evidence="1">DBVPG 5303</strain>
    </source>
</reference>
<dbReference type="Proteomes" id="UP001234202">
    <property type="component" value="Unassembled WGS sequence"/>
</dbReference>
<name>A0ACC2XT78_9TREE</name>
<accession>A0ACC2XT78</accession>
<keyword evidence="2" id="KW-1185">Reference proteome</keyword>
<evidence type="ECO:0000313" key="1">
    <source>
        <dbReference type="EMBL" id="KAJ9126813.1"/>
    </source>
</evidence>
<evidence type="ECO:0000313" key="2">
    <source>
        <dbReference type="Proteomes" id="UP001234202"/>
    </source>
</evidence>
<protein>
    <submittedName>
        <fullName evidence="1">Uncharacterized protein</fullName>
    </submittedName>
</protein>
<proteinExistence type="predicted"/>